<accession>A0A6P1YTN1</accession>
<dbReference type="InterPro" id="IPR029058">
    <property type="entry name" value="AB_hydrolase_fold"/>
</dbReference>
<organism evidence="3 4">
    <name type="scientific">Ancylobacter pratisalsi</name>
    <dbReference type="NCBI Taxonomy" id="1745854"/>
    <lineage>
        <taxon>Bacteria</taxon>
        <taxon>Pseudomonadati</taxon>
        <taxon>Pseudomonadota</taxon>
        <taxon>Alphaproteobacteria</taxon>
        <taxon>Hyphomicrobiales</taxon>
        <taxon>Xanthobacteraceae</taxon>
        <taxon>Ancylobacter</taxon>
    </lineage>
</organism>
<dbReference type="PROSITE" id="PS51318">
    <property type="entry name" value="TAT"/>
    <property type="match status" value="1"/>
</dbReference>
<gene>
    <name evidence="3" type="ORF">G3A50_15940</name>
</gene>
<dbReference type="Pfam" id="PF23678">
    <property type="entry name" value="YqhI"/>
    <property type="match status" value="1"/>
</dbReference>
<protein>
    <submittedName>
        <fullName evidence="3">Dienelactone hydrolase family protein</fullName>
    </submittedName>
</protein>
<feature type="domain" description="YqhI" evidence="2">
    <location>
        <begin position="2"/>
        <end position="27"/>
    </location>
</feature>
<dbReference type="RefSeq" id="WP_163076179.1">
    <property type="nucleotide sequence ID" value="NZ_CP048630.1"/>
</dbReference>
<reference evidence="3 4" key="1">
    <citation type="submission" date="2020-02" db="EMBL/GenBank/DDBJ databases">
        <authorList>
            <person name="Li G."/>
        </authorList>
    </citation>
    <scope>NUCLEOTIDE SEQUENCE [LARGE SCALE GENOMIC DNA]</scope>
    <source>
        <strain evidence="3 4">DSM 102029</strain>
    </source>
</reference>
<name>A0A6P1YTN1_9HYPH</name>
<dbReference type="SUPFAM" id="SSF53474">
    <property type="entry name" value="alpha/beta-Hydrolases"/>
    <property type="match status" value="1"/>
</dbReference>
<dbReference type="Pfam" id="PF01738">
    <property type="entry name" value="DLH"/>
    <property type="match status" value="1"/>
</dbReference>
<dbReference type="AlphaFoldDB" id="A0A6P1YTN1"/>
<dbReference type="KEGG" id="apra:G3A50_15940"/>
<dbReference type="Gene3D" id="3.40.50.1820">
    <property type="entry name" value="alpha/beta hydrolase"/>
    <property type="match status" value="1"/>
</dbReference>
<evidence type="ECO:0000313" key="3">
    <source>
        <dbReference type="EMBL" id="QIB35034.1"/>
    </source>
</evidence>
<dbReference type="InterPro" id="IPR051049">
    <property type="entry name" value="Dienelactone_hydrolase-like"/>
</dbReference>
<dbReference type="InterPro" id="IPR057802">
    <property type="entry name" value="YqhI_dom"/>
</dbReference>
<sequence>MDQRIIDLYDRFTHGQLDRRSFMDRLATLAGSAAAAGALLPLLANDYASAAIAPEDDPRLEVARVSYPSGNGEVSGYLARARRVDSKRPAVLVIHENRGLNPHIKDITRRVALGGYLAFGVDLLSAQGGTPDDEDKARDMIAALDRPATVARAVDAVAFLAAHPASTGEVGALGFCWGGAMVNLLAEASPELKAGVAYYGMPPPLDQVGDIKAALLLHYAGLDNRINAAVPAYEKALKAAGKDFTIYVYPGVNHAFNNDTSPTRFDPKAAELAWGRTMDFLAEELGVPPPVET</sequence>
<dbReference type="PANTHER" id="PTHR46623:SF6">
    <property type="entry name" value="ALPHA_BETA-HYDROLASES SUPERFAMILY PROTEIN"/>
    <property type="match status" value="1"/>
</dbReference>
<dbReference type="Proteomes" id="UP000464751">
    <property type="component" value="Chromosome"/>
</dbReference>
<dbReference type="InterPro" id="IPR002925">
    <property type="entry name" value="Dienelactn_hydro"/>
</dbReference>
<evidence type="ECO:0000313" key="4">
    <source>
        <dbReference type="Proteomes" id="UP000464751"/>
    </source>
</evidence>
<feature type="domain" description="Dienelactone hydrolase" evidence="1">
    <location>
        <begin position="75"/>
        <end position="284"/>
    </location>
</feature>
<dbReference type="GO" id="GO:0016787">
    <property type="term" value="F:hydrolase activity"/>
    <property type="evidence" value="ECO:0007669"/>
    <property type="project" value="UniProtKB-KW"/>
</dbReference>
<dbReference type="PANTHER" id="PTHR46623">
    <property type="entry name" value="CARBOXYMETHYLENEBUTENOLIDASE-RELATED"/>
    <property type="match status" value="1"/>
</dbReference>
<keyword evidence="4" id="KW-1185">Reference proteome</keyword>
<evidence type="ECO:0000259" key="1">
    <source>
        <dbReference type="Pfam" id="PF01738"/>
    </source>
</evidence>
<keyword evidence="3" id="KW-0378">Hydrolase</keyword>
<evidence type="ECO:0000259" key="2">
    <source>
        <dbReference type="Pfam" id="PF23678"/>
    </source>
</evidence>
<dbReference type="EMBL" id="CP048630">
    <property type="protein sequence ID" value="QIB35034.1"/>
    <property type="molecule type" value="Genomic_DNA"/>
</dbReference>
<dbReference type="InterPro" id="IPR006311">
    <property type="entry name" value="TAT_signal"/>
</dbReference>
<proteinExistence type="predicted"/>